<dbReference type="AlphaFoldDB" id="A0A9D1F985"/>
<evidence type="ECO:0000256" key="7">
    <source>
        <dbReference type="ARBA" id="ARBA00022989"/>
    </source>
</evidence>
<evidence type="ECO:0000256" key="6">
    <source>
        <dbReference type="ARBA" id="ARBA00022801"/>
    </source>
</evidence>
<comment type="similarity">
    <text evidence="1 9 11">Belongs to the peptidase A8 family.</text>
</comment>
<dbReference type="InterPro" id="IPR001872">
    <property type="entry name" value="Peptidase_A8"/>
</dbReference>
<dbReference type="EC" id="3.4.23.36" evidence="9"/>
<dbReference type="PRINTS" id="PR00781">
    <property type="entry name" value="LIPOSIGPTASE"/>
</dbReference>
<reference evidence="12" key="2">
    <citation type="journal article" date="2021" name="PeerJ">
        <title>Extensive microbial diversity within the chicken gut microbiome revealed by metagenomics and culture.</title>
        <authorList>
            <person name="Gilroy R."/>
            <person name="Ravi A."/>
            <person name="Getino M."/>
            <person name="Pursley I."/>
            <person name="Horton D.L."/>
            <person name="Alikhan N.F."/>
            <person name="Baker D."/>
            <person name="Gharbi K."/>
            <person name="Hall N."/>
            <person name="Watson M."/>
            <person name="Adriaenssens E.M."/>
            <person name="Foster-Nyarko E."/>
            <person name="Jarju S."/>
            <person name="Secka A."/>
            <person name="Antonio M."/>
            <person name="Oren A."/>
            <person name="Chaudhuri R.R."/>
            <person name="La Ragione R."/>
            <person name="Hildebrand F."/>
            <person name="Pallen M.J."/>
        </authorList>
    </citation>
    <scope>NUCLEOTIDE SEQUENCE</scope>
    <source>
        <strain evidence="12">ChiBcec16-1751</strain>
    </source>
</reference>
<dbReference type="GO" id="GO:0005886">
    <property type="term" value="C:plasma membrane"/>
    <property type="evidence" value="ECO:0007669"/>
    <property type="project" value="UniProtKB-SubCell"/>
</dbReference>
<keyword evidence="4 9" id="KW-0812">Transmembrane</keyword>
<dbReference type="EMBL" id="DVJJ01000087">
    <property type="protein sequence ID" value="HIS64862.1"/>
    <property type="molecule type" value="Genomic_DNA"/>
</dbReference>
<evidence type="ECO:0000256" key="4">
    <source>
        <dbReference type="ARBA" id="ARBA00022692"/>
    </source>
</evidence>
<comment type="caution">
    <text evidence="12">The sequence shown here is derived from an EMBL/GenBank/DDBJ whole genome shotgun (WGS) entry which is preliminary data.</text>
</comment>
<dbReference type="NCBIfam" id="TIGR00077">
    <property type="entry name" value="lspA"/>
    <property type="match status" value="1"/>
</dbReference>
<keyword evidence="2 9" id="KW-1003">Cell membrane</keyword>
<evidence type="ECO:0000256" key="1">
    <source>
        <dbReference type="ARBA" id="ARBA00006139"/>
    </source>
</evidence>
<dbReference type="PANTHER" id="PTHR33695:SF1">
    <property type="entry name" value="LIPOPROTEIN SIGNAL PEPTIDASE"/>
    <property type="match status" value="1"/>
</dbReference>
<feature type="transmembrane region" description="Helical" evidence="9">
    <location>
        <begin position="86"/>
        <end position="104"/>
    </location>
</feature>
<accession>A0A9D1F985</accession>
<evidence type="ECO:0000256" key="2">
    <source>
        <dbReference type="ARBA" id="ARBA00022475"/>
    </source>
</evidence>
<keyword evidence="5 9" id="KW-0064">Aspartyl protease</keyword>
<dbReference type="Proteomes" id="UP000886741">
    <property type="component" value="Unassembled WGS sequence"/>
</dbReference>
<proteinExistence type="inferred from homology"/>
<evidence type="ECO:0000256" key="9">
    <source>
        <dbReference type="HAMAP-Rule" id="MF_00161"/>
    </source>
</evidence>
<dbReference type="GO" id="GO:0004190">
    <property type="term" value="F:aspartic-type endopeptidase activity"/>
    <property type="evidence" value="ECO:0007669"/>
    <property type="project" value="UniProtKB-UniRule"/>
</dbReference>
<keyword evidence="7 9" id="KW-1133">Transmembrane helix</keyword>
<sequence>MRFLWIILSAAVMVGLDQWTKALTVANIPLGGEVPFWNGVFHFTHFQNTGMAFSMLEGARWLFLVLTVLMLGALLFAVGKRWIHGPLGLAAVACIVGGGVGNLIDRAVHGYVVDMIEVEFMNFAIFNVADCFVCIGAVLLVLWVLVFDRKKGDKL</sequence>
<feature type="active site" evidence="9">
    <location>
        <position position="130"/>
    </location>
</feature>
<dbReference type="GO" id="GO:0006508">
    <property type="term" value="P:proteolysis"/>
    <property type="evidence" value="ECO:0007669"/>
    <property type="project" value="UniProtKB-KW"/>
</dbReference>
<comment type="pathway">
    <text evidence="9">Protein modification; lipoprotein biosynthesis (signal peptide cleavage).</text>
</comment>
<keyword evidence="3 9" id="KW-0645">Protease</keyword>
<comment type="function">
    <text evidence="9 10">This protein specifically catalyzes the removal of signal peptides from prolipoproteins.</text>
</comment>
<evidence type="ECO:0000256" key="11">
    <source>
        <dbReference type="RuleBase" id="RU004181"/>
    </source>
</evidence>
<keyword evidence="8 9" id="KW-0472">Membrane</keyword>
<keyword evidence="6 9" id="KW-0378">Hydrolase</keyword>
<evidence type="ECO:0000313" key="12">
    <source>
        <dbReference type="EMBL" id="HIS64862.1"/>
    </source>
</evidence>
<dbReference type="HAMAP" id="MF_00161">
    <property type="entry name" value="LspA"/>
    <property type="match status" value="1"/>
</dbReference>
<protein>
    <recommendedName>
        <fullName evidence="9">Lipoprotein signal peptidase</fullName>
        <ecNumber evidence="9">3.4.23.36</ecNumber>
    </recommendedName>
    <alternativeName>
        <fullName evidence="9">Prolipoprotein signal peptidase</fullName>
    </alternativeName>
    <alternativeName>
        <fullName evidence="9">Signal peptidase II</fullName>
        <shortName evidence="9">SPase II</shortName>
    </alternativeName>
</protein>
<feature type="transmembrane region" description="Helical" evidence="9">
    <location>
        <begin position="124"/>
        <end position="147"/>
    </location>
</feature>
<reference evidence="12" key="1">
    <citation type="submission" date="2020-10" db="EMBL/GenBank/DDBJ databases">
        <authorList>
            <person name="Gilroy R."/>
        </authorList>
    </citation>
    <scope>NUCLEOTIDE SEQUENCE</scope>
    <source>
        <strain evidence="12">ChiBcec16-1751</strain>
    </source>
</reference>
<comment type="caution">
    <text evidence="9">Lacks conserved residue(s) required for the propagation of feature annotation.</text>
</comment>
<gene>
    <name evidence="9 12" type="primary">lspA</name>
    <name evidence="12" type="ORF">IAA83_05770</name>
</gene>
<evidence type="ECO:0000313" key="13">
    <source>
        <dbReference type="Proteomes" id="UP000886741"/>
    </source>
</evidence>
<evidence type="ECO:0000256" key="3">
    <source>
        <dbReference type="ARBA" id="ARBA00022670"/>
    </source>
</evidence>
<feature type="transmembrane region" description="Helical" evidence="9">
    <location>
        <begin position="61"/>
        <end position="79"/>
    </location>
</feature>
<organism evidence="12 13">
    <name type="scientific">Candidatus Avoscillospira avistercoris</name>
    <dbReference type="NCBI Taxonomy" id="2840707"/>
    <lineage>
        <taxon>Bacteria</taxon>
        <taxon>Bacillati</taxon>
        <taxon>Bacillota</taxon>
        <taxon>Clostridia</taxon>
        <taxon>Eubacteriales</taxon>
        <taxon>Oscillospiraceae</taxon>
        <taxon>Oscillospiraceae incertae sedis</taxon>
        <taxon>Candidatus Avoscillospira</taxon>
    </lineage>
</organism>
<comment type="subcellular location">
    <subcellularLocation>
        <location evidence="9">Cell membrane</location>
        <topology evidence="9">Multi-pass membrane protein</topology>
    </subcellularLocation>
</comment>
<dbReference type="PANTHER" id="PTHR33695">
    <property type="entry name" value="LIPOPROTEIN SIGNAL PEPTIDASE"/>
    <property type="match status" value="1"/>
</dbReference>
<comment type="catalytic activity">
    <reaction evidence="9 10">
        <text>Release of signal peptides from bacterial membrane prolipoproteins. Hydrolyzes -Xaa-Yaa-Zaa-|-(S,diacylglyceryl)Cys-, in which Xaa is hydrophobic (preferably Leu), and Yaa (Ala or Ser) and Zaa (Gly or Ala) have small, neutral side chains.</text>
        <dbReference type="EC" id="3.4.23.36"/>
    </reaction>
</comment>
<name>A0A9D1F985_9FIRM</name>
<dbReference type="Pfam" id="PF01252">
    <property type="entry name" value="Peptidase_A8"/>
    <property type="match status" value="1"/>
</dbReference>
<evidence type="ECO:0000256" key="5">
    <source>
        <dbReference type="ARBA" id="ARBA00022750"/>
    </source>
</evidence>
<evidence type="ECO:0000256" key="10">
    <source>
        <dbReference type="RuleBase" id="RU000594"/>
    </source>
</evidence>
<evidence type="ECO:0000256" key="8">
    <source>
        <dbReference type="ARBA" id="ARBA00023136"/>
    </source>
</evidence>
<dbReference type="PROSITE" id="PS00855">
    <property type="entry name" value="SPASE_II"/>
    <property type="match status" value="1"/>
</dbReference>
<feature type="active site" evidence="9">
    <location>
        <position position="114"/>
    </location>
</feature>